<accession>A0A5M6C8B4</accession>
<keyword evidence="3" id="KW-1185">Reference proteome</keyword>
<dbReference type="AlphaFoldDB" id="A0A5M6C8B4"/>
<evidence type="ECO:0000313" key="3">
    <source>
        <dbReference type="Proteomes" id="UP000322225"/>
    </source>
</evidence>
<evidence type="ECO:0000313" key="2">
    <source>
        <dbReference type="EMBL" id="WWD18535.1"/>
    </source>
</evidence>
<dbReference type="RefSeq" id="XP_031864262.1">
    <property type="nucleotide sequence ID" value="XM_032001372.1"/>
</dbReference>
<dbReference type="KEGG" id="ksn:43585476"/>
<organism evidence="2 3">
    <name type="scientific">Kwoniella shandongensis</name>
    <dbReference type="NCBI Taxonomy" id="1734106"/>
    <lineage>
        <taxon>Eukaryota</taxon>
        <taxon>Fungi</taxon>
        <taxon>Dikarya</taxon>
        <taxon>Basidiomycota</taxon>
        <taxon>Agaricomycotina</taxon>
        <taxon>Tremellomycetes</taxon>
        <taxon>Tremellales</taxon>
        <taxon>Cryptococcaceae</taxon>
        <taxon>Kwoniella</taxon>
    </lineage>
</organism>
<proteinExistence type="predicted"/>
<name>A0A5M6C8B4_9TREE</name>
<gene>
    <name evidence="2" type="ORF">CI109_102988</name>
</gene>
<dbReference type="GeneID" id="43585476"/>
<evidence type="ECO:0000256" key="1">
    <source>
        <dbReference type="SAM" id="MobiDB-lite"/>
    </source>
</evidence>
<dbReference type="EMBL" id="CP144055">
    <property type="protein sequence ID" value="WWD18535.1"/>
    <property type="molecule type" value="Genomic_DNA"/>
</dbReference>
<reference evidence="2" key="1">
    <citation type="submission" date="2017-08" db="EMBL/GenBank/DDBJ databases">
        <authorList>
            <person name="Cuomo C."/>
            <person name="Billmyre B."/>
            <person name="Heitman J."/>
        </authorList>
    </citation>
    <scope>NUCLEOTIDE SEQUENCE</scope>
    <source>
        <strain evidence="2">CBS 12478</strain>
    </source>
</reference>
<feature type="region of interest" description="Disordered" evidence="1">
    <location>
        <begin position="1"/>
        <end position="25"/>
    </location>
</feature>
<sequence>MSDDEENEWINDSPSNWDMDDDDPHPEGDQIWVRIVWFTGHWNTAIYIWERGDPISEVLEEWVDDTYEDWSGIKYWDFEWDYDDYDRYLTGNETAYDLGVEDWLTIRLWYK</sequence>
<reference evidence="2" key="2">
    <citation type="submission" date="2024-01" db="EMBL/GenBank/DDBJ databases">
        <title>Comparative genomics of Cryptococcus and Kwoniella reveals pathogenesis evolution and contrasting modes of karyotype evolution via chromosome fusion or intercentromeric recombination.</title>
        <authorList>
            <person name="Coelho M.A."/>
            <person name="David-Palma M."/>
            <person name="Shea T."/>
            <person name="Bowers K."/>
            <person name="McGinley-Smith S."/>
            <person name="Mohammad A.W."/>
            <person name="Gnirke A."/>
            <person name="Yurkov A.M."/>
            <person name="Nowrousian M."/>
            <person name="Sun S."/>
            <person name="Cuomo C.A."/>
            <person name="Heitman J."/>
        </authorList>
    </citation>
    <scope>NUCLEOTIDE SEQUENCE</scope>
    <source>
        <strain evidence="2">CBS 12478</strain>
    </source>
</reference>
<protein>
    <submittedName>
        <fullName evidence="2">Uncharacterized protein</fullName>
    </submittedName>
</protein>
<dbReference type="Proteomes" id="UP000322225">
    <property type="component" value="Chromosome 5"/>
</dbReference>